<accession>A0A1H9CQ93</accession>
<dbReference type="EMBL" id="FOFS01000003">
    <property type="protein sequence ID" value="SEQ03324.1"/>
    <property type="molecule type" value="Genomic_DNA"/>
</dbReference>
<dbReference type="Proteomes" id="UP000199233">
    <property type="component" value="Unassembled WGS sequence"/>
</dbReference>
<dbReference type="OrthoDB" id="343936at2"/>
<evidence type="ECO:0000256" key="3">
    <source>
        <dbReference type="ARBA" id="ARBA00022989"/>
    </source>
</evidence>
<gene>
    <name evidence="6" type="ORF">SAMN04488038_103139</name>
</gene>
<dbReference type="STRING" id="489703.SAMN04488038_103139"/>
<protein>
    <submittedName>
        <fullName evidence="6">Uncharacterized conserved protein, MAPEG superfamily</fullName>
    </submittedName>
</protein>
<proteinExistence type="predicted"/>
<feature type="transmembrane region" description="Helical" evidence="5">
    <location>
        <begin position="66"/>
        <end position="92"/>
    </location>
</feature>
<evidence type="ECO:0000256" key="4">
    <source>
        <dbReference type="ARBA" id="ARBA00023136"/>
    </source>
</evidence>
<feature type="transmembrane region" description="Helical" evidence="5">
    <location>
        <begin position="108"/>
        <end position="129"/>
    </location>
</feature>
<evidence type="ECO:0000256" key="1">
    <source>
        <dbReference type="ARBA" id="ARBA00004370"/>
    </source>
</evidence>
<dbReference type="AlphaFoldDB" id="A0A1H9CQ93"/>
<keyword evidence="2 5" id="KW-0812">Transmembrane</keyword>
<keyword evidence="3 5" id="KW-1133">Transmembrane helix</keyword>
<dbReference type="Gene3D" id="1.20.120.550">
    <property type="entry name" value="Membrane associated eicosanoid/glutathione metabolism-like domain"/>
    <property type="match status" value="1"/>
</dbReference>
<keyword evidence="7" id="KW-1185">Reference proteome</keyword>
<dbReference type="RefSeq" id="WP_093282805.1">
    <property type="nucleotide sequence ID" value="NZ_FOFS01000003.1"/>
</dbReference>
<evidence type="ECO:0000313" key="6">
    <source>
        <dbReference type="EMBL" id="SEQ03324.1"/>
    </source>
</evidence>
<dbReference type="InterPro" id="IPR023352">
    <property type="entry name" value="MAPEG-like_dom_sf"/>
</dbReference>
<name>A0A1H9CQ93_9GAMM</name>
<evidence type="ECO:0000256" key="5">
    <source>
        <dbReference type="SAM" id="Phobius"/>
    </source>
</evidence>
<evidence type="ECO:0000313" key="7">
    <source>
        <dbReference type="Proteomes" id="UP000199233"/>
    </source>
</evidence>
<dbReference type="Pfam" id="PF01124">
    <property type="entry name" value="MAPEG"/>
    <property type="match status" value="1"/>
</dbReference>
<reference evidence="6 7" key="1">
    <citation type="submission" date="2016-10" db="EMBL/GenBank/DDBJ databases">
        <authorList>
            <person name="de Groot N.N."/>
        </authorList>
    </citation>
    <scope>NUCLEOTIDE SEQUENCE [LARGE SCALE GENOMIC DNA]</scope>
    <source>
        <strain evidence="6 7">DSM 25927</strain>
    </source>
</reference>
<evidence type="ECO:0000256" key="2">
    <source>
        <dbReference type="ARBA" id="ARBA00022692"/>
    </source>
</evidence>
<dbReference type="InterPro" id="IPR001129">
    <property type="entry name" value="Membr-assoc_MAPEG"/>
</dbReference>
<organism evidence="6 7">
    <name type="scientific">Solimonas aquatica</name>
    <dbReference type="NCBI Taxonomy" id="489703"/>
    <lineage>
        <taxon>Bacteria</taxon>
        <taxon>Pseudomonadati</taxon>
        <taxon>Pseudomonadota</taxon>
        <taxon>Gammaproteobacteria</taxon>
        <taxon>Nevskiales</taxon>
        <taxon>Nevskiaceae</taxon>
        <taxon>Solimonas</taxon>
    </lineage>
</organism>
<dbReference type="GO" id="GO:0016020">
    <property type="term" value="C:membrane"/>
    <property type="evidence" value="ECO:0007669"/>
    <property type="project" value="UniProtKB-SubCell"/>
</dbReference>
<dbReference type="SUPFAM" id="SSF161084">
    <property type="entry name" value="MAPEG domain-like"/>
    <property type="match status" value="1"/>
</dbReference>
<sequence length="133" mass="14371">MTATTALIGFTAWTLALVALAVTWRVIEVLRGKPANSWTRGAAIESPGLVKRAEHAHLNCLENLPIFAAIVLGAQLLGKMALVDAVACWILYARIAQSVVHLISTHPLLVLVRATFFGVQIALFAYLLWNLAA</sequence>
<keyword evidence="4 5" id="KW-0472">Membrane</keyword>
<comment type="subcellular location">
    <subcellularLocation>
        <location evidence="1">Membrane</location>
    </subcellularLocation>
</comment>